<sequence>MIKSRPRAFPGAISAGRLGSGRVVRRARRLIVGSSSSSGCSSSATCELYDLATAHALLARQQQLIQQGDMALVSHPATAAAVGAAPMYAGSVGVQKEKKPQPTPHQVVQMQQQQLPQSVSLFSP</sequence>
<dbReference type="EMBL" id="KE124781">
    <property type="protein sequence ID" value="EPB80340.1"/>
    <property type="molecule type" value="Genomic_DNA"/>
</dbReference>
<accession>A0A0D6M8B7</accession>
<evidence type="ECO:0000313" key="3">
    <source>
        <dbReference type="Proteomes" id="UP000054495"/>
    </source>
</evidence>
<protein>
    <submittedName>
        <fullName evidence="2">Uncharacterized protein</fullName>
    </submittedName>
</protein>
<reference evidence="2 3" key="1">
    <citation type="submission" date="2013-05" db="EMBL/GenBank/DDBJ databases">
        <title>Draft genome of the parasitic nematode Anyclostoma ceylanicum.</title>
        <authorList>
            <person name="Mitreva M."/>
        </authorList>
    </citation>
    <scope>NUCLEOTIDE SEQUENCE [LARGE SCALE GENOMIC DNA]</scope>
</reference>
<organism evidence="2 3">
    <name type="scientific">Ancylostoma ceylanicum</name>
    <dbReference type="NCBI Taxonomy" id="53326"/>
    <lineage>
        <taxon>Eukaryota</taxon>
        <taxon>Metazoa</taxon>
        <taxon>Ecdysozoa</taxon>
        <taxon>Nematoda</taxon>
        <taxon>Chromadorea</taxon>
        <taxon>Rhabditida</taxon>
        <taxon>Rhabditina</taxon>
        <taxon>Rhabditomorpha</taxon>
        <taxon>Strongyloidea</taxon>
        <taxon>Ancylostomatidae</taxon>
        <taxon>Ancylostomatinae</taxon>
        <taxon>Ancylostoma</taxon>
    </lineage>
</organism>
<feature type="compositionally biased region" description="Low complexity" evidence="1">
    <location>
        <begin position="104"/>
        <end position="124"/>
    </location>
</feature>
<proteinExistence type="predicted"/>
<keyword evidence="3" id="KW-1185">Reference proteome</keyword>
<feature type="region of interest" description="Disordered" evidence="1">
    <location>
        <begin position="93"/>
        <end position="124"/>
    </location>
</feature>
<evidence type="ECO:0000313" key="2">
    <source>
        <dbReference type="EMBL" id="EPB80340.1"/>
    </source>
</evidence>
<gene>
    <name evidence="2" type="ORF">ANCCEY_00597</name>
</gene>
<name>A0A0D6M8B7_9BILA</name>
<evidence type="ECO:0000256" key="1">
    <source>
        <dbReference type="SAM" id="MobiDB-lite"/>
    </source>
</evidence>
<dbReference type="Proteomes" id="UP000054495">
    <property type="component" value="Unassembled WGS sequence"/>
</dbReference>
<dbReference type="AlphaFoldDB" id="A0A0D6M8B7"/>